<evidence type="ECO:0000256" key="1">
    <source>
        <dbReference type="SAM" id="Coils"/>
    </source>
</evidence>
<gene>
    <name evidence="4" type="ORF">H257_00360</name>
</gene>
<feature type="compositionally biased region" description="Pro residues" evidence="2">
    <location>
        <begin position="419"/>
        <end position="431"/>
    </location>
</feature>
<feature type="region of interest" description="Disordered" evidence="2">
    <location>
        <begin position="608"/>
        <end position="731"/>
    </location>
</feature>
<feature type="compositionally biased region" description="Polar residues" evidence="2">
    <location>
        <begin position="1"/>
        <end position="12"/>
    </location>
</feature>
<feature type="coiled-coil region" evidence="1">
    <location>
        <begin position="363"/>
        <end position="404"/>
    </location>
</feature>
<evidence type="ECO:0000256" key="3">
    <source>
        <dbReference type="SAM" id="Phobius"/>
    </source>
</evidence>
<dbReference type="STRING" id="112090.W4HCP9"/>
<feature type="compositionally biased region" description="Polar residues" evidence="2">
    <location>
        <begin position="262"/>
        <end position="271"/>
    </location>
</feature>
<feature type="compositionally biased region" description="Low complexity" evidence="2">
    <location>
        <begin position="166"/>
        <end position="201"/>
    </location>
</feature>
<feature type="region of interest" description="Disordered" evidence="2">
    <location>
        <begin position="262"/>
        <end position="308"/>
    </location>
</feature>
<feature type="region of interest" description="Disordered" evidence="2">
    <location>
        <begin position="1"/>
        <end position="245"/>
    </location>
</feature>
<feature type="compositionally biased region" description="Polar residues" evidence="2">
    <location>
        <begin position="87"/>
        <end position="109"/>
    </location>
</feature>
<protein>
    <submittedName>
        <fullName evidence="4">Uncharacterized protein</fullName>
    </submittedName>
</protein>
<evidence type="ECO:0000313" key="4">
    <source>
        <dbReference type="EMBL" id="ETV88908.1"/>
    </source>
</evidence>
<accession>W4HCP9</accession>
<proteinExistence type="predicted"/>
<feature type="region of interest" description="Disordered" evidence="2">
    <location>
        <begin position="567"/>
        <end position="596"/>
    </location>
</feature>
<keyword evidence="3" id="KW-1133">Transmembrane helix</keyword>
<feature type="compositionally biased region" description="Low complexity" evidence="2">
    <location>
        <begin position="13"/>
        <end position="26"/>
    </location>
</feature>
<feature type="compositionally biased region" description="Pro residues" evidence="2">
    <location>
        <begin position="152"/>
        <end position="165"/>
    </location>
</feature>
<keyword evidence="3" id="KW-0812">Transmembrane</keyword>
<feature type="transmembrane region" description="Helical" evidence="3">
    <location>
        <begin position="801"/>
        <end position="827"/>
    </location>
</feature>
<feature type="region of interest" description="Disordered" evidence="2">
    <location>
        <begin position="418"/>
        <end position="452"/>
    </location>
</feature>
<dbReference type="GeneID" id="20802356"/>
<reference evidence="4" key="1">
    <citation type="submission" date="2013-12" db="EMBL/GenBank/DDBJ databases">
        <title>The Genome Sequence of Aphanomyces astaci APO3.</title>
        <authorList>
            <consortium name="The Broad Institute Genomics Platform"/>
            <person name="Russ C."/>
            <person name="Tyler B."/>
            <person name="van West P."/>
            <person name="Dieguez-Uribeondo J."/>
            <person name="Young S.K."/>
            <person name="Zeng Q."/>
            <person name="Gargeya S."/>
            <person name="Fitzgerald M."/>
            <person name="Abouelleil A."/>
            <person name="Alvarado L."/>
            <person name="Chapman S.B."/>
            <person name="Gainer-Dewar J."/>
            <person name="Goldberg J."/>
            <person name="Griggs A."/>
            <person name="Gujja S."/>
            <person name="Hansen M."/>
            <person name="Howarth C."/>
            <person name="Imamovic A."/>
            <person name="Ireland A."/>
            <person name="Larimer J."/>
            <person name="McCowan C."/>
            <person name="Murphy C."/>
            <person name="Pearson M."/>
            <person name="Poon T.W."/>
            <person name="Priest M."/>
            <person name="Roberts A."/>
            <person name="Saif S."/>
            <person name="Shea T."/>
            <person name="Sykes S."/>
            <person name="Wortman J."/>
            <person name="Nusbaum C."/>
            <person name="Birren B."/>
        </authorList>
    </citation>
    <scope>NUCLEOTIDE SEQUENCE [LARGE SCALE GENOMIC DNA]</scope>
    <source>
        <strain evidence="4">APO3</strain>
    </source>
</reference>
<dbReference type="RefSeq" id="XP_009821308.1">
    <property type="nucleotide sequence ID" value="XM_009823006.1"/>
</dbReference>
<feature type="compositionally biased region" description="Polar residues" evidence="2">
    <location>
        <begin position="697"/>
        <end position="712"/>
    </location>
</feature>
<name>W4HCP9_APHAT</name>
<feature type="compositionally biased region" description="Polar residues" evidence="2">
    <location>
        <begin position="609"/>
        <end position="623"/>
    </location>
</feature>
<feature type="compositionally biased region" description="Polar residues" evidence="2">
    <location>
        <begin position="283"/>
        <end position="304"/>
    </location>
</feature>
<keyword evidence="3" id="KW-0472">Membrane</keyword>
<dbReference type="VEuPathDB" id="FungiDB:H257_00360"/>
<sequence>MTSHTQQRSHGISRSPSYGRSPRSAPNQGTNATVPSPPGKPSAAAEATQGTGHRALPKTSVVENGDNGSQGTKPLSRKSGSIPRTFLNHSKSSSTPDQQQPAWNPSLSHVRTIVHDSPLYARKPSAPTKPRGFFGENDPLPQQQQSSAAMYRPPPPSHIPVPPRNSPSQPLSTTSSTHSLDSTTTSSTTSTLTPPSSATPPSSLPPPLDDNDAPRTPNSTRKAKKVDPPRTPNQINPDQGLSAPQKVRVGLPGLLLTSEAFRNSTGINSSGRTKRDASPGRTRAQNLSAAPVSPTHSRTSSQGSMKARTADALAAKLIPTKNSVHSLIGYIKELQSSEASLRTHLESIKSKAQEDLARSHGAVNKLQSSVRQVEEERDQKALELARKSDEIDALQAKIEALRVALEKNNPSLATNYTSVPPPHIPPPPHPPQMATIQETSETSDRPSNVPHPIPPDMYRGWLVEFFSQHDTSRLPAIDTLMRRYQGRDKRLVQELHIRYGLAAVESLAIRLGQVDALTSSKPRQQRDVAATPAPVPFVMAPEAFQSDSSQQGYAAAPVADQQLLSSSLGRGRNDEDGGRRPPPNCRPPPAGAPPKDYVLHRAAHVPSSVAYSNAPSTNRNPSPLSADDARATPNEPINAFQKPRSPRLHKPRPLASHTMHDPFELNQTSSQKSCPPSPLPVVAPSNLQSTTPTPSTDNSTCRPTTPQTTVSQPLPAHLSSSPPSPPPMPMTLQNLLTDLYKTHQPDKLDDVSAIASSYAGREDELVRRLKAKYGALSVKTLELHLPTLQRCVSKQPATSSVLWRVIAFLTRLVVVAAIVACVGLGYFGVASHLTCRSHTATTDESSYCQAWHMSTSRLVQTPSMEAAQALLDLVPHASPAMLSVGTAAAARSVERTLVVLRTSIRHIQQVKPVAVPGFRGLELLDEFARALELLVTNGTSIATAERQRVLDMWAILDLADVEAARQMNWIPSTI</sequence>
<keyword evidence="1" id="KW-0175">Coiled coil</keyword>
<dbReference type="OrthoDB" id="73448at2759"/>
<dbReference type="EMBL" id="KI913114">
    <property type="protein sequence ID" value="ETV88908.1"/>
    <property type="molecule type" value="Genomic_DNA"/>
</dbReference>
<feature type="compositionally biased region" description="Polar residues" evidence="2">
    <location>
        <begin position="665"/>
        <end position="674"/>
    </location>
</feature>
<organism evidence="4">
    <name type="scientific">Aphanomyces astaci</name>
    <name type="common">Crayfish plague agent</name>
    <dbReference type="NCBI Taxonomy" id="112090"/>
    <lineage>
        <taxon>Eukaryota</taxon>
        <taxon>Sar</taxon>
        <taxon>Stramenopiles</taxon>
        <taxon>Oomycota</taxon>
        <taxon>Saprolegniomycetes</taxon>
        <taxon>Saprolegniales</taxon>
        <taxon>Verrucalvaceae</taxon>
        <taxon>Aphanomyces</taxon>
    </lineage>
</organism>
<feature type="compositionally biased region" description="Pro residues" evidence="2">
    <location>
        <begin position="580"/>
        <end position="592"/>
    </location>
</feature>
<dbReference type="AlphaFoldDB" id="W4HCP9"/>
<evidence type="ECO:0000256" key="2">
    <source>
        <dbReference type="SAM" id="MobiDB-lite"/>
    </source>
</evidence>